<organism evidence="9 10">
    <name type="scientific">Trichomonascus ciferrii</name>
    <dbReference type="NCBI Taxonomy" id="44093"/>
    <lineage>
        <taxon>Eukaryota</taxon>
        <taxon>Fungi</taxon>
        <taxon>Dikarya</taxon>
        <taxon>Ascomycota</taxon>
        <taxon>Saccharomycotina</taxon>
        <taxon>Dipodascomycetes</taxon>
        <taxon>Dipodascales</taxon>
        <taxon>Trichomonascaceae</taxon>
        <taxon>Trichomonascus</taxon>
        <taxon>Trichomonascus ciferrii complex</taxon>
    </lineage>
</organism>
<keyword evidence="4 6" id="KW-1133">Transmembrane helix</keyword>
<evidence type="ECO:0000256" key="7">
    <source>
        <dbReference type="SAM" id="MobiDB-lite"/>
    </source>
</evidence>
<dbReference type="InterPro" id="IPR003388">
    <property type="entry name" value="Reticulon"/>
</dbReference>
<feature type="domain" description="Reticulon" evidence="8">
    <location>
        <begin position="35"/>
        <end position="227"/>
    </location>
</feature>
<dbReference type="AlphaFoldDB" id="A0A642V2J5"/>
<feature type="region of interest" description="Disordered" evidence="7">
    <location>
        <begin position="1"/>
        <end position="28"/>
    </location>
</feature>
<reference evidence="9" key="1">
    <citation type="journal article" date="2019" name="G3 (Bethesda)">
        <title>Genome Assemblies of Two Rare Opportunistic Yeast Pathogens: Diutina rugosa (syn. Candida rugosa) and Trichomonascus ciferrii (syn. Candida ciferrii).</title>
        <authorList>
            <person name="Mixao V."/>
            <person name="Saus E."/>
            <person name="Hansen A.P."/>
            <person name="Lass-Florl C."/>
            <person name="Gabaldon T."/>
        </authorList>
    </citation>
    <scope>NUCLEOTIDE SEQUENCE</scope>
    <source>
        <strain evidence="9">CBS 4856</strain>
    </source>
</reference>
<dbReference type="InterPro" id="IPR045064">
    <property type="entry name" value="Reticulon-like"/>
</dbReference>
<proteinExistence type="predicted"/>
<dbReference type="GO" id="GO:0005789">
    <property type="term" value="C:endoplasmic reticulum membrane"/>
    <property type="evidence" value="ECO:0007669"/>
    <property type="project" value="UniProtKB-SubCell"/>
</dbReference>
<evidence type="ECO:0000256" key="3">
    <source>
        <dbReference type="ARBA" id="ARBA00022824"/>
    </source>
</evidence>
<dbReference type="PANTHER" id="PTHR10994:SF193">
    <property type="entry name" value="RETICULON-LIKE PROTEIN"/>
    <property type="match status" value="1"/>
</dbReference>
<dbReference type="VEuPathDB" id="FungiDB:TRICI_003856"/>
<keyword evidence="5 6" id="KW-0472">Membrane</keyword>
<evidence type="ECO:0000256" key="1">
    <source>
        <dbReference type="ARBA" id="ARBA00004477"/>
    </source>
</evidence>
<feature type="compositionally biased region" description="Polar residues" evidence="7">
    <location>
        <begin position="278"/>
        <end position="292"/>
    </location>
</feature>
<sequence length="348" mass="37611">MSSSPPPAVDQQQPEAAASANANTAAEPKIRTSRIPKVLTWSDPVHSGTVLLQILATLFIVRYGNLLRLFLRMTYWAIAVTGVAEFLTRQIHQSDQGMVSSYRPSRYINVSHVTIEKFASRAARHVNECLNELNKIFDAEDLSLSLVAFIATVFMYILTAYVSVSALLFIATFVAFTFPRLYLQFQKEVDQVIDIIQKELHKHCSNVHSQAKAAAGPHLEKVQKQVSSVASSLGYSSGRGGFPETPADKKFAKAASPDDIPGPSAQIPTEEPKKAPKISQNAKDTASENAPSSIGDVSLNPSEGLPSETAKPTSVVEEAEKATANLDSSVPDLASDLKTSISEDKAAQ</sequence>
<name>A0A642V2J5_9ASCO</name>
<keyword evidence="2 6" id="KW-0812">Transmembrane</keyword>
<evidence type="ECO:0000256" key="5">
    <source>
        <dbReference type="ARBA" id="ARBA00023136"/>
    </source>
</evidence>
<protein>
    <recommendedName>
        <fullName evidence="6">Reticulon-like protein</fullName>
    </recommendedName>
</protein>
<feature type="region of interest" description="Disordered" evidence="7">
    <location>
        <begin position="235"/>
        <end position="348"/>
    </location>
</feature>
<dbReference type="Pfam" id="PF02453">
    <property type="entry name" value="Reticulon"/>
    <property type="match status" value="1"/>
</dbReference>
<evidence type="ECO:0000313" key="10">
    <source>
        <dbReference type="Proteomes" id="UP000761534"/>
    </source>
</evidence>
<feature type="transmembrane region" description="Helical" evidence="6">
    <location>
        <begin position="45"/>
        <end position="64"/>
    </location>
</feature>
<comment type="subcellular location">
    <subcellularLocation>
        <location evidence="1 6">Endoplasmic reticulum membrane</location>
        <topology evidence="1 6">Multi-pass membrane protein</topology>
    </subcellularLocation>
</comment>
<dbReference type="OrthoDB" id="567788at2759"/>
<evidence type="ECO:0000256" key="4">
    <source>
        <dbReference type="ARBA" id="ARBA00022989"/>
    </source>
</evidence>
<accession>A0A642V2J5</accession>
<dbReference type="EMBL" id="SWFS01000290">
    <property type="protein sequence ID" value="KAA8911246.1"/>
    <property type="molecule type" value="Genomic_DNA"/>
</dbReference>
<dbReference type="PROSITE" id="PS50845">
    <property type="entry name" value="RETICULON"/>
    <property type="match status" value="1"/>
</dbReference>
<keyword evidence="10" id="KW-1185">Reference proteome</keyword>
<feature type="compositionally biased region" description="Low complexity" evidence="7">
    <location>
        <begin position="16"/>
        <end position="26"/>
    </location>
</feature>
<gene>
    <name evidence="9" type="ORF">TRICI_003856</name>
</gene>
<evidence type="ECO:0000256" key="2">
    <source>
        <dbReference type="ARBA" id="ARBA00022692"/>
    </source>
</evidence>
<dbReference type="PANTHER" id="PTHR10994">
    <property type="entry name" value="RETICULON"/>
    <property type="match status" value="1"/>
</dbReference>
<feature type="transmembrane region" description="Helical" evidence="6">
    <location>
        <begin position="164"/>
        <end position="183"/>
    </location>
</feature>
<keyword evidence="3 6" id="KW-0256">Endoplasmic reticulum</keyword>
<dbReference type="GO" id="GO:0009617">
    <property type="term" value="P:response to bacterium"/>
    <property type="evidence" value="ECO:0007669"/>
    <property type="project" value="InterPro"/>
</dbReference>
<evidence type="ECO:0000313" key="9">
    <source>
        <dbReference type="EMBL" id="KAA8911246.1"/>
    </source>
</evidence>
<evidence type="ECO:0000259" key="8">
    <source>
        <dbReference type="PROSITE" id="PS50845"/>
    </source>
</evidence>
<evidence type="ECO:0000256" key="6">
    <source>
        <dbReference type="RuleBase" id="RU363132"/>
    </source>
</evidence>
<dbReference type="Proteomes" id="UP000761534">
    <property type="component" value="Unassembled WGS sequence"/>
</dbReference>
<comment type="caution">
    <text evidence="9">The sequence shown here is derived from an EMBL/GenBank/DDBJ whole genome shotgun (WGS) entry which is preliminary data.</text>
</comment>